<feature type="active site" evidence="5">
    <location>
        <position position="222"/>
    </location>
</feature>
<evidence type="ECO:0000256" key="1">
    <source>
        <dbReference type="ARBA" id="ARBA00009986"/>
    </source>
</evidence>
<dbReference type="GO" id="GO:0005737">
    <property type="term" value="C:cytoplasm"/>
    <property type="evidence" value="ECO:0007669"/>
    <property type="project" value="TreeGrafter"/>
</dbReference>
<keyword evidence="2 4" id="KW-0560">Oxidoreductase</keyword>
<keyword evidence="3" id="KW-0520">NAD</keyword>
<dbReference type="PIRSF" id="PIRSF036492">
    <property type="entry name" value="ALDH"/>
    <property type="match status" value="1"/>
</dbReference>
<organism evidence="7 8">
    <name type="scientific">Nocardioides humilatus</name>
    <dbReference type="NCBI Taxonomy" id="2607660"/>
    <lineage>
        <taxon>Bacteria</taxon>
        <taxon>Bacillati</taxon>
        <taxon>Actinomycetota</taxon>
        <taxon>Actinomycetes</taxon>
        <taxon>Propionibacteriales</taxon>
        <taxon>Nocardioidaceae</taxon>
        <taxon>Nocardioides</taxon>
    </lineage>
</organism>
<dbReference type="PANTHER" id="PTHR43570">
    <property type="entry name" value="ALDEHYDE DEHYDROGENASE"/>
    <property type="match status" value="1"/>
</dbReference>
<evidence type="ECO:0000313" key="7">
    <source>
        <dbReference type="EMBL" id="KAA1416954.1"/>
    </source>
</evidence>
<dbReference type="InterPro" id="IPR012394">
    <property type="entry name" value="Aldehyde_DH_NAD(P)"/>
</dbReference>
<feature type="domain" description="Aldehyde dehydrogenase" evidence="6">
    <location>
        <begin position="24"/>
        <end position="439"/>
    </location>
</feature>
<dbReference type="FunFam" id="3.40.605.10:FF:000004">
    <property type="entry name" value="Aldehyde dehydrogenase"/>
    <property type="match status" value="1"/>
</dbReference>
<accession>A0A5B1L9J2</accession>
<protein>
    <recommendedName>
        <fullName evidence="4">Aldehyde dehydrogenase</fullName>
    </recommendedName>
</protein>
<dbReference type="PANTHER" id="PTHR43570:SF16">
    <property type="entry name" value="ALDEHYDE DEHYDROGENASE TYPE III, ISOFORM Q"/>
    <property type="match status" value="1"/>
</dbReference>
<dbReference type="CDD" id="cd07087">
    <property type="entry name" value="ALDH_F3-13-14_CALDH-like"/>
    <property type="match status" value="1"/>
</dbReference>
<dbReference type="SUPFAM" id="SSF53720">
    <property type="entry name" value="ALDH-like"/>
    <property type="match status" value="1"/>
</dbReference>
<sequence>MTTIETTAGPAISSDLAATLGTLREVHHTARTRPLAWREAQLKGIAAMLEEREVEFTDALTADLGRGADESYLGDIAGTNGEIAYALKHLRRWVRPSKVGLPLAQLPGRASVAYEPLGTVLIIGPWNYPVYLTLSPLVAALSAGNCAVVKPSEHAPATSAVLARRLPEYVDSDAVKVIEGGPEVTQELLGLGFDHALFTGGTDVGRLVLAGAASSLTPVTLELGGKCPALVAPDADLDVVARRIAWVKLMNSGQMCIAPDHVIVHSSVKDALVSRIVETLKEFRSDLPDAGQRIVNERQFDRLKGYLDATRGTVVAGGGHDRAALTIEPTVILDPAADEPSMSEEIFGPILPIVTYDSLDDVIAGAKRKPKPLAFYLFSGSKQTQQRVIDEVSAGAVVVNHVAQHCLIPGLPLGGVGASGMGAYHGRFGFETFSHRKAVLVKRFKPDLKFVYPPYTEKTLKLLRRLA</sequence>
<dbReference type="InterPro" id="IPR016161">
    <property type="entry name" value="Ald_DH/histidinol_DH"/>
</dbReference>
<comment type="caution">
    <text evidence="7">The sequence shown here is derived from an EMBL/GenBank/DDBJ whole genome shotgun (WGS) entry which is preliminary data.</text>
</comment>
<keyword evidence="8" id="KW-1185">Reference proteome</keyword>
<evidence type="ECO:0000313" key="8">
    <source>
        <dbReference type="Proteomes" id="UP000325003"/>
    </source>
</evidence>
<evidence type="ECO:0000256" key="4">
    <source>
        <dbReference type="PIRNR" id="PIRNR036492"/>
    </source>
</evidence>
<dbReference type="Gene3D" id="3.40.605.10">
    <property type="entry name" value="Aldehyde Dehydrogenase, Chain A, domain 1"/>
    <property type="match status" value="1"/>
</dbReference>
<feature type="active site" evidence="5">
    <location>
        <position position="256"/>
    </location>
</feature>
<dbReference type="InterPro" id="IPR016163">
    <property type="entry name" value="Ald_DH_C"/>
</dbReference>
<dbReference type="InterPro" id="IPR015590">
    <property type="entry name" value="Aldehyde_DH_dom"/>
</dbReference>
<dbReference type="Proteomes" id="UP000325003">
    <property type="component" value="Unassembled WGS sequence"/>
</dbReference>
<dbReference type="GO" id="GO:0004029">
    <property type="term" value="F:aldehyde dehydrogenase (NAD+) activity"/>
    <property type="evidence" value="ECO:0007669"/>
    <property type="project" value="TreeGrafter"/>
</dbReference>
<dbReference type="EMBL" id="VUJV01000006">
    <property type="protein sequence ID" value="KAA1416954.1"/>
    <property type="molecule type" value="Genomic_DNA"/>
</dbReference>
<reference evidence="7 8" key="2">
    <citation type="submission" date="2019-09" db="EMBL/GenBank/DDBJ databases">
        <authorList>
            <person name="Jin C."/>
        </authorList>
    </citation>
    <scope>NUCLEOTIDE SEQUENCE [LARGE SCALE GENOMIC DNA]</scope>
    <source>
        <strain evidence="7 8">BN130099</strain>
    </source>
</reference>
<comment type="similarity">
    <text evidence="1 4">Belongs to the aldehyde dehydrogenase family.</text>
</comment>
<evidence type="ECO:0000256" key="3">
    <source>
        <dbReference type="ARBA" id="ARBA00023027"/>
    </source>
</evidence>
<dbReference type="AlphaFoldDB" id="A0A5B1L9J2"/>
<dbReference type="Pfam" id="PF00171">
    <property type="entry name" value="Aldedh"/>
    <property type="match status" value="1"/>
</dbReference>
<dbReference type="Gene3D" id="3.40.309.10">
    <property type="entry name" value="Aldehyde Dehydrogenase, Chain A, domain 2"/>
    <property type="match status" value="1"/>
</dbReference>
<dbReference type="InterPro" id="IPR016160">
    <property type="entry name" value="Ald_DH_CS_CYS"/>
</dbReference>
<proteinExistence type="inferred from homology"/>
<reference evidence="7 8" key="1">
    <citation type="submission" date="2019-09" db="EMBL/GenBank/DDBJ databases">
        <title>Nocardioides panacisoli sp. nov., isolated from the soil of a ginseng field.</title>
        <authorList>
            <person name="Cho C."/>
        </authorList>
    </citation>
    <scope>NUCLEOTIDE SEQUENCE [LARGE SCALE GENOMIC DNA]</scope>
    <source>
        <strain evidence="7 8">BN130099</strain>
    </source>
</reference>
<evidence type="ECO:0000259" key="6">
    <source>
        <dbReference type="Pfam" id="PF00171"/>
    </source>
</evidence>
<dbReference type="FunFam" id="3.40.309.10:FF:000003">
    <property type="entry name" value="Aldehyde dehydrogenase"/>
    <property type="match status" value="1"/>
</dbReference>
<dbReference type="RefSeq" id="WP_149729624.1">
    <property type="nucleotide sequence ID" value="NZ_VUJV01000006.1"/>
</dbReference>
<name>A0A5B1L9J2_9ACTN</name>
<dbReference type="InterPro" id="IPR016162">
    <property type="entry name" value="Ald_DH_N"/>
</dbReference>
<dbReference type="PROSITE" id="PS00070">
    <property type="entry name" value="ALDEHYDE_DEHYDR_CYS"/>
    <property type="match status" value="1"/>
</dbReference>
<evidence type="ECO:0000256" key="2">
    <source>
        <dbReference type="ARBA" id="ARBA00023002"/>
    </source>
</evidence>
<gene>
    <name evidence="7" type="ORF">F0U44_17385</name>
</gene>
<evidence type="ECO:0000256" key="5">
    <source>
        <dbReference type="PIRSR" id="PIRSR036492-1"/>
    </source>
</evidence>
<dbReference type="GO" id="GO:0006081">
    <property type="term" value="P:aldehyde metabolic process"/>
    <property type="evidence" value="ECO:0007669"/>
    <property type="project" value="InterPro"/>
</dbReference>